<feature type="region of interest" description="Disordered" evidence="8">
    <location>
        <begin position="327"/>
        <end position="353"/>
    </location>
</feature>
<dbReference type="KEGG" id="sesp:BN6_63400"/>
<dbReference type="GO" id="GO:0009252">
    <property type="term" value="P:peptidoglycan biosynthetic process"/>
    <property type="evidence" value="ECO:0007669"/>
    <property type="project" value="UniProtKB-UniRule"/>
</dbReference>
<evidence type="ECO:0000313" key="10">
    <source>
        <dbReference type="Proteomes" id="UP000006281"/>
    </source>
</evidence>
<keyword evidence="3 7" id="KW-1133">Transmembrane helix</keyword>
<dbReference type="PATRIC" id="fig|1179773.3.peg.6388"/>
<evidence type="ECO:0000256" key="5">
    <source>
        <dbReference type="ARBA" id="ARBA00023239"/>
    </source>
</evidence>
<dbReference type="BioCyc" id="SESP1179773:BN6_RS30530-MONOMER"/>
<dbReference type="GO" id="GO:0071555">
    <property type="term" value="P:cell wall organization"/>
    <property type="evidence" value="ECO:0007669"/>
    <property type="project" value="UniProtKB-KW"/>
</dbReference>
<evidence type="ECO:0000256" key="3">
    <source>
        <dbReference type="ARBA" id="ARBA00022989"/>
    </source>
</evidence>
<evidence type="ECO:0000256" key="1">
    <source>
        <dbReference type="ARBA" id="ARBA00022475"/>
    </source>
</evidence>
<dbReference type="AlphaFoldDB" id="K0K9Y0"/>
<name>K0K9Y0_SACES</name>
<comment type="catalytic activity">
    <reaction evidence="7">
        <text>a peptidoglycan chain = a peptidoglycan chain with N-acetyl-1,6-anhydromuramyl-[peptide] at the reducing end + a peptidoglycan chain with N-acetylglucosamine at the non-reducing end.</text>
        <dbReference type="EC" id="4.2.2.29"/>
    </reaction>
</comment>
<dbReference type="GO" id="GO:0008932">
    <property type="term" value="F:lytic endotransglycosylase activity"/>
    <property type="evidence" value="ECO:0007669"/>
    <property type="project" value="UniProtKB-UniRule"/>
</dbReference>
<dbReference type="Pfam" id="PF02618">
    <property type="entry name" value="YceG"/>
    <property type="match status" value="1"/>
</dbReference>
<feature type="region of interest" description="Disordered" evidence="8">
    <location>
        <begin position="1"/>
        <end position="27"/>
    </location>
</feature>
<gene>
    <name evidence="7" type="primary">mltG</name>
    <name evidence="9" type="ordered locus">BN6_63400</name>
</gene>
<dbReference type="NCBIfam" id="TIGR00247">
    <property type="entry name" value="endolytic transglycosylase MltG"/>
    <property type="match status" value="1"/>
</dbReference>
<evidence type="ECO:0000256" key="4">
    <source>
        <dbReference type="ARBA" id="ARBA00023136"/>
    </source>
</evidence>
<accession>K0K9Y0</accession>
<feature type="site" description="Important for catalytic activity" evidence="7">
    <location>
        <position position="287"/>
    </location>
</feature>
<dbReference type="HOGENOM" id="CLU_025574_4_1_11"/>
<evidence type="ECO:0000256" key="7">
    <source>
        <dbReference type="HAMAP-Rule" id="MF_02065"/>
    </source>
</evidence>
<dbReference type="eggNOG" id="COG1559">
    <property type="taxonomic scope" value="Bacteria"/>
</dbReference>
<keyword evidence="2 7" id="KW-0812">Transmembrane</keyword>
<dbReference type="EC" id="4.2.2.29" evidence="7"/>
<keyword evidence="4 7" id="KW-0472">Membrane</keyword>
<dbReference type="EMBL" id="HE804045">
    <property type="protein sequence ID" value="CCH33584.1"/>
    <property type="molecule type" value="Genomic_DNA"/>
</dbReference>
<sequence>MSDDLGLFSEQDVHHDERPRGAKAAARSKRRRKKTILWVVVALILVVGGGGAYYGYQVLSGIGSYEDFPGAGEADVVVEVKDGDLVSAIANTLKEQGVVASARAFIEAGKENTGLTAIQPGFYLMKTKMSGQTAVDRMTDPKAKVVPLEVKGGNVLHDITSPDGKSVTKGILSMLADASCAELDGVKKCVTAQELRDAADNADAAALGIPDWAQVDFARAPKENRLEGLITRGLYHLKPGASAPELIKSVIETSNARLQGYGIPAGTKNTGFRPYEVLTIASLIEKEGLEKDFGKISRVIYKRLSVDQELQFDSTVNYKLDRPIVTTSDEDRDRSGPYNTYKNKGLTPTPIGSPSREAIAAAISPEQGPWQYFVKCQKDGTSCFSDNLDEHNRLADKAREEGVF</sequence>
<keyword evidence="5 7" id="KW-0456">Lyase</keyword>
<dbReference type="PANTHER" id="PTHR30518:SF2">
    <property type="entry name" value="ENDOLYTIC MUREIN TRANSGLYCOSYLASE"/>
    <property type="match status" value="1"/>
</dbReference>
<feature type="transmembrane region" description="Helical" evidence="7">
    <location>
        <begin position="36"/>
        <end position="56"/>
    </location>
</feature>
<dbReference type="PANTHER" id="PTHR30518">
    <property type="entry name" value="ENDOLYTIC MUREIN TRANSGLYCOSYLASE"/>
    <property type="match status" value="1"/>
</dbReference>
<dbReference type="OrthoDB" id="9814591at2"/>
<keyword evidence="1 7" id="KW-1003">Cell membrane</keyword>
<proteinExistence type="inferred from homology"/>
<evidence type="ECO:0000313" key="9">
    <source>
        <dbReference type="EMBL" id="CCH33584.1"/>
    </source>
</evidence>
<comment type="similarity">
    <text evidence="7">Belongs to the transglycosylase MltG family.</text>
</comment>
<protein>
    <recommendedName>
        <fullName evidence="7">Endolytic murein transglycosylase</fullName>
        <ecNumber evidence="7">4.2.2.29</ecNumber>
    </recommendedName>
    <alternativeName>
        <fullName evidence="7">Peptidoglycan lytic transglycosylase</fullName>
    </alternativeName>
    <alternativeName>
        <fullName evidence="7">Peptidoglycan polymerization terminase</fullName>
    </alternativeName>
</protein>
<dbReference type="InterPro" id="IPR003770">
    <property type="entry name" value="MLTG-like"/>
</dbReference>
<comment type="subcellular location">
    <subcellularLocation>
        <location evidence="7">Cell membrane</location>
        <topology evidence="7">Single-pass membrane protein</topology>
    </subcellularLocation>
</comment>
<keyword evidence="6 7" id="KW-0961">Cell wall biogenesis/degradation</keyword>
<reference evidence="9 10" key="1">
    <citation type="journal article" date="2012" name="BMC Genomics">
        <title>Complete genome sequence of Saccharothrix espanaensis DSM 44229T and comparison to the other completely sequenced Pseudonocardiaceae.</title>
        <authorList>
            <person name="Strobel T."/>
            <person name="Al-Dilaimi A."/>
            <person name="Blom J."/>
            <person name="Gessner A."/>
            <person name="Kalinowski J."/>
            <person name="Luzhetska M."/>
            <person name="Puhler A."/>
            <person name="Szczepanowski R."/>
            <person name="Bechthold A."/>
            <person name="Ruckert C."/>
        </authorList>
    </citation>
    <scope>NUCLEOTIDE SEQUENCE [LARGE SCALE GENOMIC DNA]</scope>
    <source>
        <strain evidence="10">ATCC 51144 / DSM 44229 / JCM 9112 / NBRC 15066 / NRRL 15764</strain>
    </source>
</reference>
<comment type="function">
    <text evidence="7">Functions as a peptidoglycan terminase that cleaves nascent peptidoglycan strands endolytically to terminate their elongation.</text>
</comment>
<dbReference type="STRING" id="1179773.BN6_63400"/>
<keyword evidence="10" id="KW-1185">Reference proteome</keyword>
<dbReference type="RefSeq" id="WP_015103695.1">
    <property type="nucleotide sequence ID" value="NC_019673.1"/>
</dbReference>
<dbReference type="HAMAP" id="MF_02065">
    <property type="entry name" value="MltG"/>
    <property type="match status" value="1"/>
</dbReference>
<evidence type="ECO:0000256" key="8">
    <source>
        <dbReference type="SAM" id="MobiDB-lite"/>
    </source>
</evidence>
<evidence type="ECO:0000256" key="2">
    <source>
        <dbReference type="ARBA" id="ARBA00022692"/>
    </source>
</evidence>
<evidence type="ECO:0000256" key="6">
    <source>
        <dbReference type="ARBA" id="ARBA00023316"/>
    </source>
</evidence>
<organism evidence="9 10">
    <name type="scientific">Saccharothrix espanaensis (strain ATCC 51144 / DSM 44229 / JCM 9112 / NBRC 15066 / NRRL 15764)</name>
    <dbReference type="NCBI Taxonomy" id="1179773"/>
    <lineage>
        <taxon>Bacteria</taxon>
        <taxon>Bacillati</taxon>
        <taxon>Actinomycetota</taxon>
        <taxon>Actinomycetes</taxon>
        <taxon>Pseudonocardiales</taxon>
        <taxon>Pseudonocardiaceae</taxon>
        <taxon>Saccharothrix</taxon>
    </lineage>
</organism>
<dbReference type="Gene3D" id="3.30.1490.480">
    <property type="entry name" value="Endolytic murein transglycosylase"/>
    <property type="match status" value="1"/>
</dbReference>
<dbReference type="GO" id="GO:0005886">
    <property type="term" value="C:plasma membrane"/>
    <property type="evidence" value="ECO:0007669"/>
    <property type="project" value="UniProtKB-SubCell"/>
</dbReference>
<feature type="compositionally biased region" description="Basic and acidic residues" evidence="8">
    <location>
        <begin position="11"/>
        <end position="20"/>
    </location>
</feature>
<dbReference type="Proteomes" id="UP000006281">
    <property type="component" value="Chromosome"/>
</dbReference>